<dbReference type="AlphaFoldDB" id="A0A9E2KSD3"/>
<dbReference type="EMBL" id="JAHLFT010000072">
    <property type="protein sequence ID" value="MBU3828615.1"/>
    <property type="molecule type" value="Genomic_DNA"/>
</dbReference>
<name>A0A9E2KSD3_9LACO</name>
<reference evidence="1" key="1">
    <citation type="journal article" date="2021" name="PeerJ">
        <title>Extensive microbial diversity within the chicken gut microbiome revealed by metagenomics and culture.</title>
        <authorList>
            <person name="Gilroy R."/>
            <person name="Ravi A."/>
            <person name="Getino M."/>
            <person name="Pursley I."/>
            <person name="Horton D.L."/>
            <person name="Alikhan N.F."/>
            <person name="Baker D."/>
            <person name="Gharbi K."/>
            <person name="Hall N."/>
            <person name="Watson M."/>
            <person name="Adriaenssens E.M."/>
            <person name="Foster-Nyarko E."/>
            <person name="Jarju S."/>
            <person name="Secka A."/>
            <person name="Antonio M."/>
            <person name="Oren A."/>
            <person name="Chaudhuri R.R."/>
            <person name="La Ragione R."/>
            <person name="Hildebrand F."/>
            <person name="Pallen M.J."/>
        </authorList>
    </citation>
    <scope>NUCLEOTIDE SEQUENCE</scope>
    <source>
        <strain evidence="1">F6-686</strain>
    </source>
</reference>
<gene>
    <name evidence="1" type="ORF">H9806_05725</name>
</gene>
<comment type="caution">
    <text evidence="1">The sequence shown here is derived from an EMBL/GenBank/DDBJ whole genome shotgun (WGS) entry which is preliminary data.</text>
</comment>
<reference evidence="1" key="2">
    <citation type="submission" date="2021-04" db="EMBL/GenBank/DDBJ databases">
        <authorList>
            <person name="Gilroy R."/>
        </authorList>
    </citation>
    <scope>NUCLEOTIDE SEQUENCE</scope>
    <source>
        <strain evidence="1">F6-686</strain>
    </source>
</reference>
<dbReference type="Proteomes" id="UP000823844">
    <property type="component" value="Unassembled WGS sequence"/>
</dbReference>
<protein>
    <submittedName>
        <fullName evidence="1">Uncharacterized protein</fullName>
    </submittedName>
</protein>
<evidence type="ECO:0000313" key="2">
    <source>
        <dbReference type="Proteomes" id="UP000823844"/>
    </source>
</evidence>
<accession>A0A9E2KSD3</accession>
<proteinExistence type="predicted"/>
<evidence type="ECO:0000313" key="1">
    <source>
        <dbReference type="EMBL" id="MBU3828615.1"/>
    </source>
</evidence>
<sequence>MTPVCALQDFKQILKNYHNSTNFTEIDPLITRLLIAANSGVKLYVLGETNPLTKHVEFLVF</sequence>
<organism evidence="1 2">
    <name type="scientific">Candidatus Lactobacillus pullistercoris</name>
    <dbReference type="NCBI Taxonomy" id="2838636"/>
    <lineage>
        <taxon>Bacteria</taxon>
        <taxon>Bacillati</taxon>
        <taxon>Bacillota</taxon>
        <taxon>Bacilli</taxon>
        <taxon>Lactobacillales</taxon>
        <taxon>Lactobacillaceae</taxon>
        <taxon>Lactobacillus</taxon>
    </lineage>
</organism>